<gene>
    <name evidence="3" type="ORF">BLA29_003602</name>
</gene>
<organism evidence="3 4">
    <name type="scientific">Euroglyphus maynei</name>
    <name type="common">Mayne's house dust mite</name>
    <dbReference type="NCBI Taxonomy" id="6958"/>
    <lineage>
        <taxon>Eukaryota</taxon>
        <taxon>Metazoa</taxon>
        <taxon>Ecdysozoa</taxon>
        <taxon>Arthropoda</taxon>
        <taxon>Chelicerata</taxon>
        <taxon>Arachnida</taxon>
        <taxon>Acari</taxon>
        <taxon>Acariformes</taxon>
        <taxon>Sarcoptiformes</taxon>
        <taxon>Astigmata</taxon>
        <taxon>Psoroptidia</taxon>
        <taxon>Analgoidea</taxon>
        <taxon>Pyroglyphidae</taxon>
        <taxon>Pyroglyphinae</taxon>
        <taxon>Euroglyphus</taxon>
    </lineage>
</organism>
<dbReference type="EMBL" id="MUJZ01031750">
    <property type="protein sequence ID" value="OTF77602.1"/>
    <property type="molecule type" value="Genomic_DNA"/>
</dbReference>
<comment type="similarity">
    <text evidence="1">Belongs to the SAPAP family.</text>
</comment>
<dbReference type="Pfam" id="PF03359">
    <property type="entry name" value="GKAP"/>
    <property type="match status" value="1"/>
</dbReference>
<comment type="caution">
    <text evidence="3">The sequence shown here is derived from an EMBL/GenBank/DDBJ whole genome shotgun (WGS) entry which is preliminary data.</text>
</comment>
<feature type="compositionally biased region" description="Polar residues" evidence="2">
    <location>
        <begin position="332"/>
        <end position="355"/>
    </location>
</feature>
<keyword evidence="4" id="KW-1185">Reference proteome</keyword>
<dbReference type="PANTHER" id="PTHR12353">
    <property type="entry name" value="DISKS LARGE-ASSOCIATED PROTEIN DAP SAP90/PSD-95-ASSOCIATED PROTEIN"/>
    <property type="match status" value="1"/>
</dbReference>
<proteinExistence type="inferred from homology"/>
<dbReference type="GO" id="GO:0099572">
    <property type="term" value="C:postsynaptic specialization"/>
    <property type="evidence" value="ECO:0007669"/>
    <property type="project" value="TreeGrafter"/>
</dbReference>
<dbReference type="InterPro" id="IPR005026">
    <property type="entry name" value="SAPAP"/>
</dbReference>
<dbReference type="GO" id="GO:0098978">
    <property type="term" value="C:glutamatergic synapse"/>
    <property type="evidence" value="ECO:0007669"/>
    <property type="project" value="TreeGrafter"/>
</dbReference>
<dbReference type="AlphaFoldDB" id="A0A1Y3B9S0"/>
<accession>A0A1Y3B9S0</accession>
<evidence type="ECO:0000313" key="4">
    <source>
        <dbReference type="Proteomes" id="UP000194236"/>
    </source>
</evidence>
<name>A0A1Y3B9S0_EURMA</name>
<keyword evidence="3" id="KW-0418">Kinase</keyword>
<feature type="region of interest" description="Disordered" evidence="2">
    <location>
        <begin position="332"/>
        <end position="361"/>
    </location>
</feature>
<dbReference type="GO" id="GO:0060090">
    <property type="term" value="F:molecular adaptor activity"/>
    <property type="evidence" value="ECO:0007669"/>
    <property type="project" value="TreeGrafter"/>
</dbReference>
<dbReference type="GO" id="GO:0023052">
    <property type="term" value="P:signaling"/>
    <property type="evidence" value="ECO:0007669"/>
    <property type="project" value="InterPro"/>
</dbReference>
<dbReference type="OrthoDB" id="10036956at2759"/>
<evidence type="ECO:0000256" key="1">
    <source>
        <dbReference type="ARBA" id="ARBA00008839"/>
    </source>
</evidence>
<dbReference type="Proteomes" id="UP000194236">
    <property type="component" value="Unassembled WGS sequence"/>
</dbReference>
<sequence length="391" mass="45663">MRKDIITINGDNTQIQQLDPVKGKIEQTVDDKLIIYSTSELSTDSHNINTHREQYSISFSNFHHSPDHNQESTTMIANQQNNHFESQNSQQNQPSYVNISRVNHGYVPYNRYTSEYRRDDSLLRYPVEDRFTSLPAGSSKGFLQKKVESLYGESFAEDWNKSRVKKDWWLREHQPQSHKTHDRPDGRAFSDKIQEQKARIQNKIQQGEKWLANPKDIPEECIGKIRAAIGKANLLLDKKFQQFQKLCEDSINQTDGQPFKIESDDLQGFWDMVMIQVVDVNQTFDELVQSKQNQWKPLQQLDRIDSNYKTMSPKISTRQPSTNMTIHDATLFKSSSSSPKKYDTNNNKTAANMNSPRDEERQRRLIEIKRRGKMIMKQEDSDEIRIFAPSK</sequence>
<dbReference type="GO" id="GO:0016301">
    <property type="term" value="F:kinase activity"/>
    <property type="evidence" value="ECO:0007669"/>
    <property type="project" value="UniProtKB-KW"/>
</dbReference>
<evidence type="ECO:0000256" key="2">
    <source>
        <dbReference type="SAM" id="MobiDB-lite"/>
    </source>
</evidence>
<reference evidence="3 4" key="1">
    <citation type="submission" date="2017-03" db="EMBL/GenBank/DDBJ databases">
        <title>Genome Survey of Euroglyphus maynei.</title>
        <authorList>
            <person name="Arlian L.G."/>
            <person name="Morgan M.S."/>
            <person name="Rider S.D."/>
        </authorList>
    </citation>
    <scope>NUCLEOTIDE SEQUENCE [LARGE SCALE GENOMIC DNA]</scope>
    <source>
        <strain evidence="3">Arlian Lab</strain>
        <tissue evidence="3">Whole body</tissue>
    </source>
</reference>
<dbReference type="PANTHER" id="PTHR12353:SF31">
    <property type="entry name" value="LD44824P"/>
    <property type="match status" value="1"/>
</dbReference>
<evidence type="ECO:0000313" key="3">
    <source>
        <dbReference type="EMBL" id="OTF77602.1"/>
    </source>
</evidence>
<keyword evidence="3" id="KW-0808">Transferase</keyword>
<protein>
    <submittedName>
        <fullName evidence="3">Guanylate-kinase-associated protein-like protein</fullName>
    </submittedName>
</protein>